<dbReference type="GO" id="GO:0005737">
    <property type="term" value="C:cytoplasm"/>
    <property type="evidence" value="ECO:0007669"/>
    <property type="project" value="TreeGrafter"/>
</dbReference>
<dbReference type="SUPFAM" id="SSF51735">
    <property type="entry name" value="NAD(P)-binding Rossmann-fold domains"/>
    <property type="match status" value="1"/>
</dbReference>
<comment type="caution">
    <text evidence="2">The sequence shown here is derived from an EMBL/GenBank/DDBJ whole genome shotgun (WGS) entry which is preliminary data.</text>
</comment>
<dbReference type="Pfam" id="PF01370">
    <property type="entry name" value="Epimerase"/>
    <property type="match status" value="1"/>
</dbReference>
<name>A0A6M0JXQ4_9GAMM</name>
<dbReference type="PANTHER" id="PTHR48079:SF6">
    <property type="entry name" value="NAD(P)-BINDING DOMAIN-CONTAINING PROTEIN-RELATED"/>
    <property type="match status" value="1"/>
</dbReference>
<dbReference type="InterPro" id="IPR036291">
    <property type="entry name" value="NAD(P)-bd_dom_sf"/>
</dbReference>
<dbReference type="CDD" id="cd05266">
    <property type="entry name" value="SDR_a4"/>
    <property type="match status" value="1"/>
</dbReference>
<dbReference type="AlphaFoldDB" id="A0A6M0JXQ4"/>
<keyword evidence="3" id="KW-1185">Reference proteome</keyword>
<dbReference type="InterPro" id="IPR051783">
    <property type="entry name" value="NAD(P)-dependent_oxidoreduct"/>
</dbReference>
<organism evidence="2 3">
    <name type="scientific">Thiorhodococcus minor</name>
    <dbReference type="NCBI Taxonomy" id="57489"/>
    <lineage>
        <taxon>Bacteria</taxon>
        <taxon>Pseudomonadati</taxon>
        <taxon>Pseudomonadota</taxon>
        <taxon>Gammaproteobacteria</taxon>
        <taxon>Chromatiales</taxon>
        <taxon>Chromatiaceae</taxon>
        <taxon>Thiorhodococcus</taxon>
    </lineage>
</organism>
<dbReference type="Gene3D" id="3.40.50.720">
    <property type="entry name" value="NAD(P)-binding Rossmann-like Domain"/>
    <property type="match status" value="1"/>
</dbReference>
<dbReference type="Proteomes" id="UP000483379">
    <property type="component" value="Unassembled WGS sequence"/>
</dbReference>
<evidence type="ECO:0000259" key="1">
    <source>
        <dbReference type="Pfam" id="PF01370"/>
    </source>
</evidence>
<protein>
    <submittedName>
        <fullName evidence="2">SDR family oxidoreductase</fullName>
    </submittedName>
</protein>
<dbReference type="GO" id="GO:0004029">
    <property type="term" value="F:aldehyde dehydrogenase (NAD+) activity"/>
    <property type="evidence" value="ECO:0007669"/>
    <property type="project" value="TreeGrafter"/>
</dbReference>
<accession>A0A6M0JXQ4</accession>
<gene>
    <name evidence="2" type="ORF">G3446_10440</name>
</gene>
<feature type="domain" description="NAD-dependent epimerase/dehydratase" evidence="1">
    <location>
        <begin position="4"/>
        <end position="211"/>
    </location>
</feature>
<reference evidence="2 3" key="1">
    <citation type="submission" date="2020-02" db="EMBL/GenBank/DDBJ databases">
        <title>Genome sequences of Thiorhodococcus mannitoliphagus and Thiorhodococcus minor, purple sulfur photosynthetic bacteria in the gammaproteobacterial family, Chromatiaceae.</title>
        <authorList>
            <person name="Aviles F.A."/>
            <person name="Meyer T.E."/>
            <person name="Kyndt J.A."/>
        </authorList>
    </citation>
    <scope>NUCLEOTIDE SEQUENCE [LARGE SCALE GENOMIC DNA]</scope>
    <source>
        <strain evidence="2 3">DSM 11518</strain>
    </source>
</reference>
<dbReference type="InterPro" id="IPR001509">
    <property type="entry name" value="Epimerase_deHydtase"/>
</dbReference>
<dbReference type="PANTHER" id="PTHR48079">
    <property type="entry name" value="PROTEIN YEEZ"/>
    <property type="match status" value="1"/>
</dbReference>
<evidence type="ECO:0000313" key="3">
    <source>
        <dbReference type="Proteomes" id="UP000483379"/>
    </source>
</evidence>
<proteinExistence type="predicted"/>
<sequence length="287" mass="31158">MSEVIVLGCGYVGTRVARQYLDRGEQVSGIVRSAEGCARLEAAGISCTRLDLAAEEAPGGAFEGARLLHLAPPAAQGVEDVHTRRLVASFERAGQPRRLLYISTTGVYGDCDGRWVDESWPTRPTADRSRRRLDAEETLRHWSRETGGELVILRVSGIYGPGRLPLERLKQGAPMVAAEEAPYSNRIHVDDLVTICIAAMDRAADGAIFNVSDGNPSTMTEYFLQIADATGLPRPPLIPMSEAAGRLSAGMMSYMRESRRLSNRKVCEALGISLRYPSLAEGLQASL</sequence>
<dbReference type="RefSeq" id="WP_164452774.1">
    <property type="nucleotide sequence ID" value="NZ_JAAIJQ010000025.1"/>
</dbReference>
<dbReference type="EMBL" id="JAAIJQ010000025">
    <property type="protein sequence ID" value="NEV62302.1"/>
    <property type="molecule type" value="Genomic_DNA"/>
</dbReference>
<evidence type="ECO:0000313" key="2">
    <source>
        <dbReference type="EMBL" id="NEV62302.1"/>
    </source>
</evidence>